<sequence>MVTTLGCWEYRFFWVSESIVPFKMVLRHPDVVLNELEPSESKLDCWFLKSIRACPSRLHPFPEPLLVLMAISKLRDKPDRDPVLKRDGQVMSALDFIKSDDTSDVVFTDAAATKGEDAVAVSKASNRRSTRRKGAGQPPSSETIDFSDDVEVPEDVEVPVEGKKRELPLVVGKDNKAVGKKVGGLKPSGKAIEGSSNVDPGEIYVSDVLTHFVRDSCSSMDDDQMIGKMILGACNLFVLLPKGISRFQKRMQEYEAFSKKRDAMKASMAALKKENKGFGEKETAWVVKVHELTQRHEVEVNELKRQVKASSKEKEELEASLAQVTKDNKWLIEHGFQQVVTYLLHSSEFNRALGDV</sequence>
<dbReference type="Proteomes" id="UP000215914">
    <property type="component" value="Unassembled WGS sequence"/>
</dbReference>
<accession>A0A9K3N7Z1</accession>
<organism evidence="3 4">
    <name type="scientific">Helianthus annuus</name>
    <name type="common">Common sunflower</name>
    <dbReference type="NCBI Taxonomy" id="4232"/>
    <lineage>
        <taxon>Eukaryota</taxon>
        <taxon>Viridiplantae</taxon>
        <taxon>Streptophyta</taxon>
        <taxon>Embryophyta</taxon>
        <taxon>Tracheophyta</taxon>
        <taxon>Spermatophyta</taxon>
        <taxon>Magnoliopsida</taxon>
        <taxon>eudicotyledons</taxon>
        <taxon>Gunneridae</taxon>
        <taxon>Pentapetalae</taxon>
        <taxon>asterids</taxon>
        <taxon>campanulids</taxon>
        <taxon>Asterales</taxon>
        <taxon>Asteraceae</taxon>
        <taxon>Asteroideae</taxon>
        <taxon>Heliantheae alliance</taxon>
        <taxon>Heliantheae</taxon>
        <taxon>Helianthus</taxon>
    </lineage>
</organism>
<comment type="caution">
    <text evidence="3">The sequence shown here is derived from an EMBL/GenBank/DDBJ whole genome shotgun (WGS) entry which is preliminary data.</text>
</comment>
<reference evidence="3" key="1">
    <citation type="journal article" date="2017" name="Nature">
        <title>The sunflower genome provides insights into oil metabolism, flowering and Asterid evolution.</title>
        <authorList>
            <person name="Badouin H."/>
            <person name="Gouzy J."/>
            <person name="Grassa C.J."/>
            <person name="Murat F."/>
            <person name="Staton S.E."/>
            <person name="Cottret L."/>
            <person name="Lelandais-Briere C."/>
            <person name="Owens G.L."/>
            <person name="Carrere S."/>
            <person name="Mayjonade B."/>
            <person name="Legrand L."/>
            <person name="Gill N."/>
            <person name="Kane N.C."/>
            <person name="Bowers J.E."/>
            <person name="Hubner S."/>
            <person name="Bellec A."/>
            <person name="Berard A."/>
            <person name="Berges H."/>
            <person name="Blanchet N."/>
            <person name="Boniface M.C."/>
            <person name="Brunel D."/>
            <person name="Catrice O."/>
            <person name="Chaidir N."/>
            <person name="Claudel C."/>
            <person name="Donnadieu C."/>
            <person name="Faraut T."/>
            <person name="Fievet G."/>
            <person name="Helmstetter N."/>
            <person name="King M."/>
            <person name="Knapp S.J."/>
            <person name="Lai Z."/>
            <person name="Le Paslier M.C."/>
            <person name="Lippi Y."/>
            <person name="Lorenzon L."/>
            <person name="Mandel J.R."/>
            <person name="Marage G."/>
            <person name="Marchand G."/>
            <person name="Marquand E."/>
            <person name="Bret-Mestries E."/>
            <person name="Morien E."/>
            <person name="Nambeesan S."/>
            <person name="Nguyen T."/>
            <person name="Pegot-Espagnet P."/>
            <person name="Pouilly N."/>
            <person name="Raftis F."/>
            <person name="Sallet E."/>
            <person name="Schiex T."/>
            <person name="Thomas J."/>
            <person name="Vandecasteele C."/>
            <person name="Vares D."/>
            <person name="Vear F."/>
            <person name="Vautrin S."/>
            <person name="Crespi M."/>
            <person name="Mangin B."/>
            <person name="Burke J.M."/>
            <person name="Salse J."/>
            <person name="Munos S."/>
            <person name="Vincourt P."/>
            <person name="Rieseberg L.H."/>
            <person name="Langlade N.B."/>
        </authorList>
    </citation>
    <scope>NUCLEOTIDE SEQUENCE</scope>
    <source>
        <tissue evidence="3">Leaves</tissue>
    </source>
</reference>
<evidence type="ECO:0000256" key="2">
    <source>
        <dbReference type="SAM" id="MobiDB-lite"/>
    </source>
</evidence>
<dbReference type="EMBL" id="MNCJ02000324">
    <property type="protein sequence ID" value="KAF5790279.1"/>
    <property type="molecule type" value="Genomic_DNA"/>
</dbReference>
<feature type="coiled-coil region" evidence="1">
    <location>
        <begin position="254"/>
        <end position="327"/>
    </location>
</feature>
<dbReference type="PANTHER" id="PTHR31099:SF41">
    <property type="entry name" value="TRANSPOSASE (PUTATIVE), GYPSY TYPE-RELATED"/>
    <property type="match status" value="1"/>
</dbReference>
<keyword evidence="1" id="KW-0175">Coiled coil</keyword>
<feature type="region of interest" description="Disordered" evidence="2">
    <location>
        <begin position="118"/>
        <end position="149"/>
    </location>
</feature>
<dbReference type="AlphaFoldDB" id="A0A9K3N7Z1"/>
<keyword evidence="4" id="KW-1185">Reference proteome</keyword>
<feature type="compositionally biased region" description="Basic residues" evidence="2">
    <location>
        <begin position="125"/>
        <end position="134"/>
    </location>
</feature>
<gene>
    <name evidence="3" type="ORF">HanXRQr2_Chr09g0381351</name>
</gene>
<dbReference type="Gramene" id="mRNA:HanXRQr2_Chr09g0381351">
    <property type="protein sequence ID" value="mRNA:HanXRQr2_Chr09g0381351"/>
    <property type="gene ID" value="HanXRQr2_Chr09g0381351"/>
</dbReference>
<dbReference type="PANTHER" id="PTHR31099">
    <property type="entry name" value="OS06G0165300 PROTEIN"/>
    <property type="match status" value="1"/>
</dbReference>
<reference evidence="3" key="2">
    <citation type="submission" date="2020-06" db="EMBL/GenBank/DDBJ databases">
        <title>Helianthus annuus Genome sequencing and assembly Release 2.</title>
        <authorList>
            <person name="Gouzy J."/>
            <person name="Langlade N."/>
            <person name="Munos S."/>
        </authorList>
    </citation>
    <scope>NUCLEOTIDE SEQUENCE</scope>
    <source>
        <tissue evidence="3">Leaves</tissue>
    </source>
</reference>
<evidence type="ECO:0000313" key="4">
    <source>
        <dbReference type="Proteomes" id="UP000215914"/>
    </source>
</evidence>
<proteinExistence type="predicted"/>
<evidence type="ECO:0000313" key="3">
    <source>
        <dbReference type="EMBL" id="KAF5790279.1"/>
    </source>
</evidence>
<evidence type="ECO:0000256" key="1">
    <source>
        <dbReference type="SAM" id="Coils"/>
    </source>
</evidence>
<protein>
    <submittedName>
        <fullName evidence="3">Uncharacterized protein</fullName>
    </submittedName>
</protein>
<name>A0A9K3N7Z1_HELAN</name>